<dbReference type="Pfam" id="PF14534">
    <property type="entry name" value="DUF4440"/>
    <property type="match status" value="1"/>
</dbReference>
<dbReference type="RefSeq" id="WP_170225973.1">
    <property type="nucleotide sequence ID" value="NZ_VFPH01000003.1"/>
</dbReference>
<keyword evidence="3" id="KW-1185">Reference proteome</keyword>
<gene>
    <name evidence="2" type="ORF">FB388_7046</name>
</gene>
<dbReference type="Proteomes" id="UP000319818">
    <property type="component" value="Unassembled WGS sequence"/>
</dbReference>
<comment type="caution">
    <text evidence="2">The sequence shown here is derived from an EMBL/GenBank/DDBJ whole genome shotgun (WGS) entry which is preliminary data.</text>
</comment>
<dbReference type="EMBL" id="VFPH01000003">
    <property type="protein sequence ID" value="TQM35610.1"/>
    <property type="molecule type" value="Genomic_DNA"/>
</dbReference>
<sequence length="121" mass="13148">MTPEEEVVAAAAARADALARGDADALRARLHPLFAWTSHRGDVFDRGTYVRRNTGGDVRWHGQALEDVHVVVVGGTAVLRCTAVDRVDADGPQVFRMPMTQTWVRSGEGWLCLAGHAGPRM</sequence>
<feature type="domain" description="DUF4440" evidence="1">
    <location>
        <begin position="8"/>
        <end position="111"/>
    </location>
</feature>
<proteinExistence type="predicted"/>
<accession>A0A543FP48</accession>
<organism evidence="2 3">
    <name type="scientific">Pseudonocardia cypriaca</name>
    <dbReference type="NCBI Taxonomy" id="882449"/>
    <lineage>
        <taxon>Bacteria</taxon>
        <taxon>Bacillati</taxon>
        <taxon>Actinomycetota</taxon>
        <taxon>Actinomycetes</taxon>
        <taxon>Pseudonocardiales</taxon>
        <taxon>Pseudonocardiaceae</taxon>
        <taxon>Pseudonocardia</taxon>
    </lineage>
</organism>
<dbReference type="Gene3D" id="3.10.450.50">
    <property type="match status" value="1"/>
</dbReference>
<evidence type="ECO:0000313" key="3">
    <source>
        <dbReference type="Proteomes" id="UP000319818"/>
    </source>
</evidence>
<reference evidence="2 3" key="1">
    <citation type="submission" date="2019-06" db="EMBL/GenBank/DDBJ databases">
        <title>Sequencing the genomes of 1000 actinobacteria strains.</title>
        <authorList>
            <person name="Klenk H.-P."/>
        </authorList>
    </citation>
    <scope>NUCLEOTIDE SEQUENCE [LARGE SCALE GENOMIC DNA]</scope>
    <source>
        <strain evidence="2 3">DSM 45511</strain>
    </source>
</reference>
<dbReference type="SUPFAM" id="SSF54427">
    <property type="entry name" value="NTF2-like"/>
    <property type="match status" value="1"/>
</dbReference>
<name>A0A543FP48_9PSEU</name>
<dbReference type="InterPro" id="IPR027843">
    <property type="entry name" value="DUF4440"/>
</dbReference>
<dbReference type="AlphaFoldDB" id="A0A543FP48"/>
<evidence type="ECO:0000313" key="2">
    <source>
        <dbReference type="EMBL" id="TQM35610.1"/>
    </source>
</evidence>
<dbReference type="InterPro" id="IPR032710">
    <property type="entry name" value="NTF2-like_dom_sf"/>
</dbReference>
<protein>
    <submittedName>
        <fullName evidence="2">Uncharacterized protein DUF4440</fullName>
    </submittedName>
</protein>
<evidence type="ECO:0000259" key="1">
    <source>
        <dbReference type="Pfam" id="PF14534"/>
    </source>
</evidence>